<organism evidence="4 5">
    <name type="scientific">Psilocybe cf. subviscida</name>
    <dbReference type="NCBI Taxonomy" id="2480587"/>
    <lineage>
        <taxon>Eukaryota</taxon>
        <taxon>Fungi</taxon>
        <taxon>Dikarya</taxon>
        <taxon>Basidiomycota</taxon>
        <taxon>Agaricomycotina</taxon>
        <taxon>Agaricomycetes</taxon>
        <taxon>Agaricomycetidae</taxon>
        <taxon>Agaricales</taxon>
        <taxon>Agaricineae</taxon>
        <taxon>Strophariaceae</taxon>
        <taxon>Psilocybe</taxon>
    </lineage>
</organism>
<evidence type="ECO:0000259" key="3">
    <source>
        <dbReference type="PROSITE" id="PS50102"/>
    </source>
</evidence>
<sequence length="277" mass="28969">MASLLERMNIPANSSGPVRNNKSQSNRGASAPYNRANRAPKGDVDAQWSHDMFETHNSLSARLNLKPAVPKAGLNPIAQKAIRDATTRGDSALTIKGASAGTQGNIVEVTGLVAGTTAEDVAAIFKRCGQIIDQKSLSGKADPRIRITFKTPASAQSAVQKFHSQPADGKVLSVKIVGVAATTLGGRLGGNDGLGLVREEGSVDVLMDAEQPASKMRSDSLLVDPRAQVLIAPPGADPKDYTQSGESRGQGARRGRGRGARRGRRGGNGLSGRMDLD</sequence>
<proteinExistence type="predicted"/>
<evidence type="ECO:0000313" key="4">
    <source>
        <dbReference type="EMBL" id="KAF5322580.1"/>
    </source>
</evidence>
<dbReference type="EMBL" id="JAACJJ010000028">
    <property type="protein sequence ID" value="KAF5322580.1"/>
    <property type="molecule type" value="Genomic_DNA"/>
</dbReference>
<dbReference type="PROSITE" id="PS50102">
    <property type="entry name" value="RRM"/>
    <property type="match status" value="1"/>
</dbReference>
<feature type="compositionally biased region" description="Polar residues" evidence="2">
    <location>
        <begin position="11"/>
        <end position="28"/>
    </location>
</feature>
<gene>
    <name evidence="4" type="ORF">D9619_001915</name>
</gene>
<dbReference type="InterPro" id="IPR035979">
    <property type="entry name" value="RBD_domain_sf"/>
</dbReference>
<feature type="domain" description="RRM" evidence="3">
    <location>
        <begin position="105"/>
        <end position="179"/>
    </location>
</feature>
<comment type="caution">
    <text evidence="4">The sequence shown here is derived from an EMBL/GenBank/DDBJ whole genome shotgun (WGS) entry which is preliminary data.</text>
</comment>
<dbReference type="InterPro" id="IPR000504">
    <property type="entry name" value="RRM_dom"/>
</dbReference>
<evidence type="ECO:0000256" key="2">
    <source>
        <dbReference type="SAM" id="MobiDB-lite"/>
    </source>
</evidence>
<name>A0A8H5BFS9_9AGAR</name>
<reference evidence="4 5" key="1">
    <citation type="journal article" date="2020" name="ISME J.">
        <title>Uncovering the hidden diversity of litter-decomposition mechanisms in mushroom-forming fungi.</title>
        <authorList>
            <person name="Floudas D."/>
            <person name="Bentzer J."/>
            <person name="Ahren D."/>
            <person name="Johansson T."/>
            <person name="Persson P."/>
            <person name="Tunlid A."/>
        </authorList>
    </citation>
    <scope>NUCLEOTIDE SEQUENCE [LARGE SCALE GENOMIC DNA]</scope>
    <source>
        <strain evidence="4 5">CBS 101986</strain>
    </source>
</reference>
<dbReference type="Proteomes" id="UP000567179">
    <property type="component" value="Unassembled WGS sequence"/>
</dbReference>
<protein>
    <recommendedName>
        <fullName evidence="3">RRM domain-containing protein</fullName>
    </recommendedName>
</protein>
<dbReference type="InterPro" id="IPR012677">
    <property type="entry name" value="Nucleotide-bd_a/b_plait_sf"/>
</dbReference>
<accession>A0A8H5BFS9</accession>
<evidence type="ECO:0000313" key="5">
    <source>
        <dbReference type="Proteomes" id="UP000567179"/>
    </source>
</evidence>
<feature type="region of interest" description="Disordered" evidence="2">
    <location>
        <begin position="1"/>
        <end position="44"/>
    </location>
</feature>
<keyword evidence="1" id="KW-0694">RNA-binding</keyword>
<dbReference type="Pfam" id="PF00076">
    <property type="entry name" value="RRM_1"/>
    <property type="match status" value="1"/>
</dbReference>
<feature type="region of interest" description="Disordered" evidence="2">
    <location>
        <begin position="231"/>
        <end position="277"/>
    </location>
</feature>
<dbReference type="OrthoDB" id="6159137at2759"/>
<evidence type="ECO:0000256" key="1">
    <source>
        <dbReference type="PROSITE-ProRule" id="PRU00176"/>
    </source>
</evidence>
<dbReference type="Gene3D" id="3.30.70.330">
    <property type="match status" value="1"/>
</dbReference>
<dbReference type="CDD" id="cd00590">
    <property type="entry name" value="RRM_SF"/>
    <property type="match status" value="1"/>
</dbReference>
<keyword evidence="5" id="KW-1185">Reference proteome</keyword>
<dbReference type="AlphaFoldDB" id="A0A8H5BFS9"/>
<dbReference type="SUPFAM" id="SSF54928">
    <property type="entry name" value="RNA-binding domain, RBD"/>
    <property type="match status" value="1"/>
</dbReference>
<dbReference type="GO" id="GO:0003723">
    <property type="term" value="F:RNA binding"/>
    <property type="evidence" value="ECO:0007669"/>
    <property type="project" value="UniProtKB-UniRule"/>
</dbReference>
<feature type="compositionally biased region" description="Basic residues" evidence="2">
    <location>
        <begin position="251"/>
        <end position="265"/>
    </location>
</feature>